<keyword evidence="2" id="KW-0436">Ligase</keyword>
<keyword evidence="1" id="KW-0472">Membrane</keyword>
<dbReference type="Proteomes" id="UP001268256">
    <property type="component" value="Unassembled WGS sequence"/>
</dbReference>
<feature type="transmembrane region" description="Helical" evidence="1">
    <location>
        <begin position="20"/>
        <end position="44"/>
    </location>
</feature>
<accession>A0AAE4FQ09</accession>
<dbReference type="RefSeq" id="WP_322876732.1">
    <property type="nucleotide sequence ID" value="NZ_JAVMIP010000001.1"/>
</dbReference>
<dbReference type="GO" id="GO:0016874">
    <property type="term" value="F:ligase activity"/>
    <property type="evidence" value="ECO:0007669"/>
    <property type="project" value="UniProtKB-KW"/>
</dbReference>
<dbReference type="SUPFAM" id="SSF144010">
    <property type="entry name" value="CofE-like"/>
    <property type="match status" value="1"/>
</dbReference>
<dbReference type="AlphaFoldDB" id="A0AAE4FQ09"/>
<sequence>MSDEAIAVRWFDRGELELSGVVGMGTGLGIVLWAVVAVILLIALGLEWKYRTRAANPLEIIPTTWQLEIYEPHYYKLTGEIGLSNPSAGIEVMVTDLQARVLLLSGGSTQALSSLITVTPNHPDAEARPDGYWFAYIVKSQKQTQAQLTLDITGPDLTALKAAWVKVDYVVYGPHGREERTHHDVIPLAFPSSEMSRNWRPVAQGDVLPIHTHLLTPLDNPTEIVKRYVMPHAQAGDIVTIGETPVAIMQSRWFDPAQLKPGWVARRVCQFFLPTSSLASACGMQALVEVVGPTRVLLAFLGGSVAKLFGHAGGFYQLAGDQARLIDDVTGTLPPYDQFIVLGPANPQAVVEQIKAETGLEAAIVDVNDLQRVKVLAKTSGASEEFLQSALRANPAGNADEQTPVVLLRPTASEAQL</sequence>
<keyword evidence="1" id="KW-0812">Transmembrane</keyword>
<name>A0AAE4FQ09_9CYAN</name>
<keyword evidence="1" id="KW-1133">Transmembrane helix</keyword>
<gene>
    <name evidence="2" type="ORF">RIF25_01145</name>
</gene>
<proteinExistence type="predicted"/>
<evidence type="ECO:0000313" key="3">
    <source>
        <dbReference type="Proteomes" id="UP001268256"/>
    </source>
</evidence>
<protein>
    <submittedName>
        <fullName evidence="2">F420-0:Gamma-glutamyl ligase</fullName>
    </submittedName>
</protein>
<evidence type="ECO:0000256" key="1">
    <source>
        <dbReference type="SAM" id="Phobius"/>
    </source>
</evidence>
<organism evidence="2 3">
    <name type="scientific">Pseudocalidococcus azoricus BACA0444</name>
    <dbReference type="NCBI Taxonomy" id="2918990"/>
    <lineage>
        <taxon>Bacteria</taxon>
        <taxon>Bacillati</taxon>
        <taxon>Cyanobacteriota</taxon>
        <taxon>Cyanophyceae</taxon>
        <taxon>Acaryochloridales</taxon>
        <taxon>Thermosynechococcaceae</taxon>
        <taxon>Pseudocalidococcus</taxon>
        <taxon>Pseudocalidococcus azoricus</taxon>
    </lineage>
</organism>
<reference evidence="3" key="1">
    <citation type="submission" date="2023-07" db="EMBL/GenBank/DDBJ databases">
        <authorList>
            <person name="Luz R."/>
            <person name="Cordeiro R."/>
            <person name="Fonseca A."/>
            <person name="Goncalves V."/>
        </authorList>
    </citation>
    <scope>NUCLEOTIDE SEQUENCE [LARGE SCALE GENOMIC DNA]</scope>
    <source>
        <strain evidence="3">BACA0444</strain>
    </source>
</reference>
<comment type="caution">
    <text evidence="2">The sequence shown here is derived from an EMBL/GenBank/DDBJ whole genome shotgun (WGS) entry which is preliminary data.</text>
</comment>
<evidence type="ECO:0000313" key="2">
    <source>
        <dbReference type="EMBL" id="MDS3859402.1"/>
    </source>
</evidence>
<dbReference type="EMBL" id="JAVMIP010000001">
    <property type="protein sequence ID" value="MDS3859402.1"/>
    <property type="molecule type" value="Genomic_DNA"/>
</dbReference>
<keyword evidence="3" id="KW-1185">Reference proteome</keyword>